<dbReference type="Gene3D" id="1.10.10.60">
    <property type="entry name" value="Homeodomain-like"/>
    <property type="match status" value="2"/>
</dbReference>
<dbReference type="SMART" id="SM00342">
    <property type="entry name" value="HTH_ARAC"/>
    <property type="match status" value="1"/>
</dbReference>
<dbReference type="EMBL" id="AP022869">
    <property type="protein sequence ID" value="BCB73514.1"/>
    <property type="molecule type" value="Genomic_DNA"/>
</dbReference>
<dbReference type="SUPFAM" id="SSF46689">
    <property type="entry name" value="Homeodomain-like"/>
    <property type="match status" value="2"/>
</dbReference>
<dbReference type="PANTHER" id="PTHR46796">
    <property type="entry name" value="HTH-TYPE TRANSCRIPTIONAL ACTIVATOR RHAS-RELATED"/>
    <property type="match status" value="1"/>
</dbReference>
<evidence type="ECO:0000256" key="1">
    <source>
        <dbReference type="ARBA" id="ARBA00023015"/>
    </source>
</evidence>
<dbReference type="Proteomes" id="UP000501053">
    <property type="component" value="Chromosome"/>
</dbReference>
<sequence>MASSLLAPNDILNVIPGQVICEGTVENTLKNRLSMRNYRFDKTEVYIPEMRDYMLVRWESPPENLGFFHSGKWADQDARTDSVTILARGEPTRWFWTNDIQVSHVYVSESAIKKVANDLFEKDVDSLNIDHRAVSQDATLAELMKSYERECLGESLGGQLYADTIETQICIHMIREYSQCKLREIQIDRSMPVSKQKTIEEYIAENLDQCISIDDLAEISGFSNSYFIRLFRNAFGMPPHAYILQRRLEMAKAMLESPMDIPIKVIAMECGFSDQSHLTRLFKNKFSTTPNRYRNKTKLTKFC</sequence>
<evidence type="ECO:0000256" key="3">
    <source>
        <dbReference type="ARBA" id="ARBA00023163"/>
    </source>
</evidence>
<dbReference type="PROSITE" id="PS01124">
    <property type="entry name" value="HTH_ARAC_FAMILY_2"/>
    <property type="match status" value="1"/>
</dbReference>
<evidence type="ECO:0000313" key="5">
    <source>
        <dbReference type="EMBL" id="BCB73514.1"/>
    </source>
</evidence>
<dbReference type="InterPro" id="IPR009057">
    <property type="entry name" value="Homeodomain-like_sf"/>
</dbReference>
<feature type="domain" description="HTH araC/xylS-type" evidence="4">
    <location>
        <begin position="197"/>
        <end position="296"/>
    </location>
</feature>
<dbReference type="RefSeq" id="WP_172515638.1">
    <property type="nucleotide sequence ID" value="NZ_AP022869.1"/>
</dbReference>
<keyword evidence="1" id="KW-0805">Transcription regulation</keyword>
<keyword evidence="3" id="KW-0804">Transcription</keyword>
<evidence type="ECO:0000313" key="6">
    <source>
        <dbReference type="Proteomes" id="UP000501053"/>
    </source>
</evidence>
<dbReference type="PROSITE" id="PS00041">
    <property type="entry name" value="HTH_ARAC_FAMILY_1"/>
    <property type="match status" value="1"/>
</dbReference>
<dbReference type="PANTHER" id="PTHR46796:SF6">
    <property type="entry name" value="ARAC SUBFAMILY"/>
    <property type="match status" value="1"/>
</dbReference>
<evidence type="ECO:0000256" key="2">
    <source>
        <dbReference type="ARBA" id="ARBA00023125"/>
    </source>
</evidence>
<reference evidence="5 6" key="1">
    <citation type="submission" date="2020-03" db="EMBL/GenBank/DDBJ databases">
        <title>Complete Genome Sequence of Halomonas meridiana strain Eplume2, isolated from hydrothermal-plume in the north east Pacific Ocean.</title>
        <authorList>
            <person name="Kurihara Y."/>
            <person name="Kawai S."/>
            <person name="Sakai A."/>
            <person name="Galipon J."/>
            <person name="Arakawa K."/>
        </authorList>
    </citation>
    <scope>NUCLEOTIDE SEQUENCE [LARGE SCALE GENOMIC DNA]</scope>
    <source>
        <strain evidence="5 6">Eplume2</strain>
    </source>
</reference>
<name>A0A6F8XI79_9GAMM</name>
<keyword evidence="6" id="KW-1185">Reference proteome</keyword>
<dbReference type="GO" id="GO:0043565">
    <property type="term" value="F:sequence-specific DNA binding"/>
    <property type="evidence" value="ECO:0007669"/>
    <property type="project" value="InterPro"/>
</dbReference>
<proteinExistence type="predicted"/>
<dbReference type="Pfam" id="PF12833">
    <property type="entry name" value="HTH_18"/>
    <property type="match status" value="1"/>
</dbReference>
<gene>
    <name evidence="5" type="ORF">HMEPL2_38650</name>
</gene>
<accession>A0A6F8XI79</accession>
<dbReference type="GO" id="GO:0003700">
    <property type="term" value="F:DNA-binding transcription factor activity"/>
    <property type="evidence" value="ECO:0007669"/>
    <property type="project" value="InterPro"/>
</dbReference>
<dbReference type="InterPro" id="IPR018062">
    <property type="entry name" value="HTH_AraC-typ_CS"/>
</dbReference>
<protein>
    <recommendedName>
        <fullName evidence="4">HTH araC/xylS-type domain-containing protein</fullName>
    </recommendedName>
</protein>
<evidence type="ECO:0000259" key="4">
    <source>
        <dbReference type="PROSITE" id="PS01124"/>
    </source>
</evidence>
<dbReference type="AlphaFoldDB" id="A0A6F8XI79"/>
<organism evidence="5 6">
    <name type="scientific">Vreelandella aquamarina</name>
    <dbReference type="NCBI Taxonomy" id="77097"/>
    <lineage>
        <taxon>Bacteria</taxon>
        <taxon>Pseudomonadati</taxon>
        <taxon>Pseudomonadota</taxon>
        <taxon>Gammaproteobacteria</taxon>
        <taxon>Oceanospirillales</taxon>
        <taxon>Halomonadaceae</taxon>
        <taxon>Vreelandella</taxon>
    </lineage>
</organism>
<keyword evidence="2" id="KW-0238">DNA-binding</keyword>
<dbReference type="InterPro" id="IPR050204">
    <property type="entry name" value="AraC_XylS_family_regulators"/>
</dbReference>
<dbReference type="InterPro" id="IPR018060">
    <property type="entry name" value="HTH_AraC"/>
</dbReference>